<comment type="caution">
    <text evidence="2">The sequence shown here is derived from an EMBL/GenBank/DDBJ whole genome shotgun (WGS) entry which is preliminary data.</text>
</comment>
<proteinExistence type="predicted"/>
<dbReference type="Proteomes" id="UP000230973">
    <property type="component" value="Unassembled WGS sequence"/>
</dbReference>
<evidence type="ECO:0000256" key="1">
    <source>
        <dbReference type="SAM" id="MobiDB-lite"/>
    </source>
</evidence>
<name>A0A2M7QB43_9BACT</name>
<protein>
    <submittedName>
        <fullName evidence="2">Uncharacterized protein</fullName>
    </submittedName>
</protein>
<sequence>MSVYAEHGESEPVTSDMFRGTLVVLVAWCNRRGLKCYWRYVDRGLGYRSLQVVCRPWPEPTDEEIRSLRPSDSSDWTSLSSA</sequence>
<dbReference type="AlphaFoldDB" id="A0A2M7QB43"/>
<reference evidence="3" key="1">
    <citation type="submission" date="2017-09" db="EMBL/GenBank/DDBJ databases">
        <title>Depth-based differentiation of microbial function through sediment-hosted aquifers and enrichment of novel symbionts in the deep terrestrial subsurface.</title>
        <authorList>
            <person name="Probst A.J."/>
            <person name="Ladd B."/>
            <person name="Jarett J.K."/>
            <person name="Geller-Mcgrath D.E."/>
            <person name="Sieber C.M.K."/>
            <person name="Emerson J.B."/>
            <person name="Anantharaman K."/>
            <person name="Thomas B.C."/>
            <person name="Malmstrom R."/>
            <person name="Stieglmeier M."/>
            <person name="Klingl A."/>
            <person name="Woyke T."/>
            <person name="Ryan C.M."/>
            <person name="Banfield J.F."/>
        </authorList>
    </citation>
    <scope>NUCLEOTIDE SEQUENCE [LARGE SCALE GENOMIC DNA]</scope>
</reference>
<dbReference type="EMBL" id="PFLC01000003">
    <property type="protein sequence ID" value="PIY63388.1"/>
    <property type="molecule type" value="Genomic_DNA"/>
</dbReference>
<feature type="region of interest" description="Disordered" evidence="1">
    <location>
        <begin position="61"/>
        <end position="82"/>
    </location>
</feature>
<evidence type="ECO:0000313" key="3">
    <source>
        <dbReference type="Proteomes" id="UP000230973"/>
    </source>
</evidence>
<accession>A0A2M7QB43</accession>
<organism evidence="2 3">
    <name type="scientific">Candidatus Uhrbacteria bacterium CG_4_10_14_0_8_um_filter_58_22</name>
    <dbReference type="NCBI Taxonomy" id="1975029"/>
    <lineage>
        <taxon>Bacteria</taxon>
        <taxon>Candidatus Uhriibacteriota</taxon>
    </lineage>
</organism>
<evidence type="ECO:0000313" key="2">
    <source>
        <dbReference type="EMBL" id="PIY63388.1"/>
    </source>
</evidence>
<feature type="compositionally biased region" description="Low complexity" evidence="1">
    <location>
        <begin position="71"/>
        <end position="82"/>
    </location>
</feature>
<gene>
    <name evidence="2" type="ORF">COY93_00265</name>
</gene>